<comment type="similarity">
    <text evidence="1">Belongs to the UDP-N-acetylglucosamine 2-epimerase family.</text>
</comment>
<proteinExistence type="inferred from homology"/>
<evidence type="ECO:0000256" key="1">
    <source>
        <dbReference type="RuleBase" id="RU003513"/>
    </source>
</evidence>
<gene>
    <name evidence="4" type="primary">wecB</name>
    <name evidence="4" type="ORF">R3L15_01595</name>
    <name evidence="3" type="ORF">R3L16_05800</name>
</gene>
<dbReference type="EC" id="5.1.3.14" evidence="4"/>
<name>A0AAU6PBL1_9FLAO</name>
<dbReference type="KEGG" id="mcaa:R3L15_01595"/>
<dbReference type="GO" id="GO:0008761">
    <property type="term" value="F:UDP-N-acetylglucosamine 2-epimerase activity"/>
    <property type="evidence" value="ECO:0007669"/>
    <property type="project" value="UniProtKB-EC"/>
</dbReference>
<keyword evidence="1 4" id="KW-0413">Isomerase</keyword>
<protein>
    <submittedName>
        <fullName evidence="4">UDP-N-acetylglucosamine 2-epimerase (Non-hydrolyzing)</fullName>
        <ecNumber evidence="4">5.1.3.14</ecNumber>
    </submittedName>
</protein>
<dbReference type="SUPFAM" id="SSF53756">
    <property type="entry name" value="UDP-Glycosyltransferase/glycogen phosphorylase"/>
    <property type="match status" value="1"/>
</dbReference>
<dbReference type="NCBIfam" id="TIGR00236">
    <property type="entry name" value="wecB"/>
    <property type="match status" value="1"/>
</dbReference>
<evidence type="ECO:0000313" key="5">
    <source>
        <dbReference type="Proteomes" id="UP001368318"/>
    </source>
</evidence>
<dbReference type="Pfam" id="PF02350">
    <property type="entry name" value="Epimerase_2"/>
    <property type="match status" value="1"/>
</dbReference>
<evidence type="ECO:0000313" key="4">
    <source>
        <dbReference type="EMBL" id="WXA14614.1"/>
    </source>
</evidence>
<sequence length="364" mass="39845">MPQITIVAGARPNFMKIAPIIHALHGVQDTGNAITYRLIHTGQHYDKIMSGNFFEQLNIPQPHSNLGAGGGSQAEQTAAIMIGFEKELQAHPSDLVLVVGDVTSTMACAITAQKLHVPVAHVEGGIRSNDWAMPEEINRLVTDAITNHFFTTSELANANLKASGVPDARIHFVGNTMIDTLLANQDRLQPPPVWNSLHLRPKQYGVMTLHRPANVDEETQLVELINAIMSHSQDMPVVFPVHPRTAKILERLGIGHSRLHTISPLGYLEFNYLVKHAKVVITDSGGITEEASVMNVPCMTLRDNTERPETISLGTNVLVGTAPNAIQPHLETLFAGQWKTAKTIPLWDGKAAQRIVTKLQDILT</sequence>
<evidence type="ECO:0000259" key="2">
    <source>
        <dbReference type="Pfam" id="PF02350"/>
    </source>
</evidence>
<accession>A0AAU6PBL1</accession>
<dbReference type="PANTHER" id="PTHR43174:SF1">
    <property type="entry name" value="UDP-N-ACETYLGLUCOSAMINE 2-EPIMERASE"/>
    <property type="match status" value="1"/>
</dbReference>
<keyword evidence="5" id="KW-1185">Reference proteome</keyword>
<dbReference type="PANTHER" id="PTHR43174">
    <property type="entry name" value="UDP-N-ACETYLGLUCOSAMINE 2-EPIMERASE"/>
    <property type="match status" value="1"/>
</dbReference>
<dbReference type="InterPro" id="IPR003331">
    <property type="entry name" value="UDP_GlcNAc_Epimerase_2_dom"/>
</dbReference>
<dbReference type="EMBL" id="CP136925">
    <property type="protein sequence ID" value="WXA14614.1"/>
    <property type="molecule type" value="Genomic_DNA"/>
</dbReference>
<dbReference type="EMBL" id="CP136924">
    <property type="protein sequence ID" value="WXA04003.1"/>
    <property type="molecule type" value="Genomic_DNA"/>
</dbReference>
<dbReference type="Gene3D" id="3.40.50.2000">
    <property type="entry name" value="Glycogen Phosphorylase B"/>
    <property type="match status" value="2"/>
</dbReference>
<dbReference type="Proteomes" id="UP001368318">
    <property type="component" value="Chromosome"/>
</dbReference>
<feature type="domain" description="UDP-N-acetylglucosamine 2-epimerase" evidence="2">
    <location>
        <begin position="32"/>
        <end position="359"/>
    </location>
</feature>
<dbReference type="AlphaFoldDB" id="A0AAU6PBL1"/>
<reference evidence="4 5" key="1">
    <citation type="submission" date="2023-10" db="EMBL/GenBank/DDBJ databases">
        <title>Culture-based analysis of two novel bacteria associated with mangrove crab gills.</title>
        <authorList>
            <person name="Yang X."/>
            <person name="Garuglieri E."/>
            <person name="Van Goethem M.W."/>
            <person name="Fusi M."/>
            <person name="Marasco R."/>
            <person name="Daffonchio D.G."/>
        </authorList>
    </citation>
    <scope>NUCLEOTIDE SEQUENCE</scope>
    <source>
        <strain evidence="4">UG2-1</strain>
        <strain evidence="3">UG2-2</strain>
        <strain evidence="5">UG2_2</strain>
    </source>
</reference>
<dbReference type="InterPro" id="IPR029767">
    <property type="entry name" value="WecB-like"/>
</dbReference>
<evidence type="ECO:0000313" key="3">
    <source>
        <dbReference type="EMBL" id="WXA04003.1"/>
    </source>
</evidence>
<dbReference type="RefSeq" id="WP_338734101.1">
    <property type="nucleotide sequence ID" value="NZ_CP136924.1"/>
</dbReference>
<organism evidence="4">
    <name type="scientific">Mangrovimonas cancribranchiae</name>
    <dbReference type="NCBI Taxonomy" id="3080055"/>
    <lineage>
        <taxon>Bacteria</taxon>
        <taxon>Pseudomonadati</taxon>
        <taxon>Bacteroidota</taxon>
        <taxon>Flavobacteriia</taxon>
        <taxon>Flavobacteriales</taxon>
        <taxon>Flavobacteriaceae</taxon>
        <taxon>Mangrovimonas</taxon>
    </lineage>
</organism>
<dbReference type="CDD" id="cd03786">
    <property type="entry name" value="GTB_UDP-GlcNAc_2-Epimerase"/>
    <property type="match status" value="1"/>
</dbReference>